<feature type="transmembrane region" description="Helical" evidence="6">
    <location>
        <begin position="213"/>
        <end position="239"/>
    </location>
</feature>
<evidence type="ECO:0000256" key="1">
    <source>
        <dbReference type="ARBA" id="ARBA00004141"/>
    </source>
</evidence>
<name>A0A1H9II98_9GAMM</name>
<keyword evidence="4 6" id="KW-1133">Transmembrane helix</keyword>
<evidence type="ECO:0000256" key="2">
    <source>
        <dbReference type="ARBA" id="ARBA00009773"/>
    </source>
</evidence>
<dbReference type="InterPro" id="IPR002549">
    <property type="entry name" value="AI-2E-like"/>
</dbReference>
<evidence type="ECO:0000256" key="4">
    <source>
        <dbReference type="ARBA" id="ARBA00022989"/>
    </source>
</evidence>
<dbReference type="RefSeq" id="WP_093286938.1">
    <property type="nucleotide sequence ID" value="NZ_FOFS01000010.1"/>
</dbReference>
<comment type="similarity">
    <text evidence="2">Belongs to the autoinducer-2 exporter (AI-2E) (TC 2.A.86) family.</text>
</comment>
<evidence type="ECO:0000256" key="6">
    <source>
        <dbReference type="SAM" id="Phobius"/>
    </source>
</evidence>
<sequence>MPTHNPRWWPWALGAAAALLLIWSLTPILAPFAVGAALAYIGDPLADRLERLRLSRGAAVGLVFLFFSIVAVLLGLWLVPLLFEQTVALIRNLPDWINWILDVGLPKLGLPPYTGARLDAGALQQLLSEHWSEAGGIAKTLWLRVSESGKAVLEAVANLLLIPIVSFYLMRDWDRLVAAIRELIPPRHLPKVRELARESDAVLGSFIRGQLTVMAALATVYGLGLTLIGLKLGLIIGVIAGLLGFVPYLGFVVGIGSAMIAMLVQTHELLPLVWVAVVFGIGQFLESWFLTPILVGDKIGLHPVTVIFALLAGGQLFGFTGILIALPASAVLAVLVRHARAQWLRSPLYHGPQEPPEAP</sequence>
<comment type="subcellular location">
    <subcellularLocation>
        <location evidence="1">Membrane</location>
        <topology evidence="1">Multi-pass membrane protein</topology>
    </subcellularLocation>
</comment>
<proteinExistence type="inferred from homology"/>
<dbReference type="PANTHER" id="PTHR21716:SF64">
    <property type="entry name" value="AI-2 TRANSPORT PROTEIN TQSA"/>
    <property type="match status" value="1"/>
</dbReference>
<feature type="transmembrane region" description="Helical" evidence="6">
    <location>
        <begin position="307"/>
        <end position="336"/>
    </location>
</feature>
<reference evidence="7 8" key="1">
    <citation type="submission" date="2016-10" db="EMBL/GenBank/DDBJ databases">
        <authorList>
            <person name="de Groot N.N."/>
        </authorList>
    </citation>
    <scope>NUCLEOTIDE SEQUENCE [LARGE SCALE GENOMIC DNA]</scope>
    <source>
        <strain evidence="7 8">DSM 25927</strain>
    </source>
</reference>
<feature type="transmembrane region" description="Helical" evidence="6">
    <location>
        <begin position="151"/>
        <end position="170"/>
    </location>
</feature>
<feature type="transmembrane region" description="Helical" evidence="6">
    <location>
        <begin position="12"/>
        <end position="41"/>
    </location>
</feature>
<dbReference type="GO" id="GO:0055085">
    <property type="term" value="P:transmembrane transport"/>
    <property type="evidence" value="ECO:0007669"/>
    <property type="project" value="TreeGrafter"/>
</dbReference>
<dbReference type="PANTHER" id="PTHR21716">
    <property type="entry name" value="TRANSMEMBRANE PROTEIN"/>
    <property type="match status" value="1"/>
</dbReference>
<dbReference type="AlphaFoldDB" id="A0A1H9II98"/>
<feature type="transmembrane region" description="Helical" evidence="6">
    <location>
        <begin position="271"/>
        <end position="295"/>
    </location>
</feature>
<feature type="transmembrane region" description="Helical" evidence="6">
    <location>
        <begin position="245"/>
        <end position="264"/>
    </location>
</feature>
<organism evidence="7 8">
    <name type="scientific">Solimonas aquatica</name>
    <dbReference type="NCBI Taxonomy" id="489703"/>
    <lineage>
        <taxon>Bacteria</taxon>
        <taxon>Pseudomonadati</taxon>
        <taxon>Pseudomonadota</taxon>
        <taxon>Gammaproteobacteria</taxon>
        <taxon>Nevskiales</taxon>
        <taxon>Nevskiaceae</taxon>
        <taxon>Solimonas</taxon>
    </lineage>
</organism>
<feature type="transmembrane region" description="Helical" evidence="6">
    <location>
        <begin position="62"/>
        <end position="83"/>
    </location>
</feature>
<evidence type="ECO:0000256" key="5">
    <source>
        <dbReference type="ARBA" id="ARBA00023136"/>
    </source>
</evidence>
<dbReference type="EMBL" id="FOFS01000010">
    <property type="protein sequence ID" value="SEQ74330.1"/>
    <property type="molecule type" value="Genomic_DNA"/>
</dbReference>
<keyword evidence="3 6" id="KW-0812">Transmembrane</keyword>
<evidence type="ECO:0000256" key="3">
    <source>
        <dbReference type="ARBA" id="ARBA00022692"/>
    </source>
</evidence>
<accession>A0A1H9II98</accession>
<evidence type="ECO:0000313" key="8">
    <source>
        <dbReference type="Proteomes" id="UP000199233"/>
    </source>
</evidence>
<keyword evidence="5 6" id="KW-0472">Membrane</keyword>
<dbReference type="Pfam" id="PF01594">
    <property type="entry name" value="AI-2E_transport"/>
    <property type="match status" value="1"/>
</dbReference>
<keyword evidence="8" id="KW-1185">Reference proteome</keyword>
<dbReference type="STRING" id="489703.SAMN04488038_11049"/>
<dbReference type="GO" id="GO:0016020">
    <property type="term" value="C:membrane"/>
    <property type="evidence" value="ECO:0007669"/>
    <property type="project" value="UniProtKB-SubCell"/>
</dbReference>
<gene>
    <name evidence="7" type="ORF">SAMN04488038_11049</name>
</gene>
<dbReference type="OrthoDB" id="5792512at2"/>
<evidence type="ECO:0000313" key="7">
    <source>
        <dbReference type="EMBL" id="SEQ74330.1"/>
    </source>
</evidence>
<dbReference type="Proteomes" id="UP000199233">
    <property type="component" value="Unassembled WGS sequence"/>
</dbReference>
<protein>
    <submittedName>
        <fullName evidence="7">Predicted PurR-regulated permease PerM</fullName>
    </submittedName>
</protein>